<gene>
    <name evidence="8" type="ORF">FLL46_16025</name>
</gene>
<keyword evidence="9" id="KW-1185">Reference proteome</keyword>
<evidence type="ECO:0000256" key="1">
    <source>
        <dbReference type="ARBA" id="ARBA00004383"/>
    </source>
</evidence>
<dbReference type="NCBIfam" id="TIGR00385">
    <property type="entry name" value="dsbE"/>
    <property type="match status" value="1"/>
</dbReference>
<feature type="domain" description="Thioredoxin" evidence="7">
    <location>
        <begin position="38"/>
        <end position="175"/>
    </location>
</feature>
<comment type="similarity">
    <text evidence="2">Belongs to the thioredoxin family. DsbE subfamily.</text>
</comment>
<keyword evidence="6" id="KW-1133">Transmembrane helix</keyword>
<keyword evidence="6" id="KW-0472">Membrane</keyword>
<protein>
    <submittedName>
        <fullName evidence="8">DsbE family thiol:disulfide interchange protein</fullName>
    </submittedName>
</protein>
<dbReference type="GO" id="GO:0005886">
    <property type="term" value="C:plasma membrane"/>
    <property type="evidence" value="ECO:0007669"/>
    <property type="project" value="UniProtKB-SubCell"/>
</dbReference>
<keyword evidence="4" id="KW-1015">Disulfide bond</keyword>
<dbReference type="Proteomes" id="UP000315439">
    <property type="component" value="Unassembled WGS sequence"/>
</dbReference>
<comment type="subcellular location">
    <subcellularLocation>
        <location evidence="1">Cell inner membrane</location>
        <topology evidence="1">Single-pass membrane protein</topology>
        <orientation evidence="1">Periplasmic side</orientation>
    </subcellularLocation>
</comment>
<dbReference type="InterPro" id="IPR050553">
    <property type="entry name" value="Thioredoxin_ResA/DsbE_sf"/>
</dbReference>
<name>A0A545UAD1_9GAMM</name>
<dbReference type="AlphaFoldDB" id="A0A545UAD1"/>
<keyword evidence="6" id="KW-0812">Transmembrane</keyword>
<evidence type="ECO:0000256" key="2">
    <source>
        <dbReference type="ARBA" id="ARBA00007758"/>
    </source>
</evidence>
<evidence type="ECO:0000313" key="8">
    <source>
        <dbReference type="EMBL" id="TQV86426.1"/>
    </source>
</evidence>
<proteinExistence type="inferred from homology"/>
<keyword evidence="5" id="KW-0676">Redox-active center</keyword>
<accession>A0A545UAD1</accession>
<dbReference type="InterPro" id="IPR017937">
    <property type="entry name" value="Thioredoxin_CS"/>
</dbReference>
<feature type="transmembrane region" description="Helical" evidence="6">
    <location>
        <begin position="7"/>
        <end position="28"/>
    </location>
</feature>
<dbReference type="PROSITE" id="PS51352">
    <property type="entry name" value="THIOREDOXIN_2"/>
    <property type="match status" value="1"/>
</dbReference>
<dbReference type="CDD" id="cd03010">
    <property type="entry name" value="TlpA_like_DsbE"/>
    <property type="match status" value="1"/>
</dbReference>
<keyword evidence="3" id="KW-0201">Cytochrome c-type biogenesis</keyword>
<dbReference type="EMBL" id="VIKS01000010">
    <property type="protein sequence ID" value="TQV86426.1"/>
    <property type="molecule type" value="Genomic_DNA"/>
</dbReference>
<evidence type="ECO:0000256" key="3">
    <source>
        <dbReference type="ARBA" id="ARBA00022748"/>
    </source>
</evidence>
<evidence type="ECO:0000313" key="9">
    <source>
        <dbReference type="Proteomes" id="UP000315439"/>
    </source>
</evidence>
<dbReference type="GO" id="GO:0030288">
    <property type="term" value="C:outer membrane-bounded periplasmic space"/>
    <property type="evidence" value="ECO:0007669"/>
    <property type="project" value="InterPro"/>
</dbReference>
<dbReference type="SUPFAM" id="SSF52833">
    <property type="entry name" value="Thioredoxin-like"/>
    <property type="match status" value="1"/>
</dbReference>
<dbReference type="PANTHER" id="PTHR42852:SF6">
    <property type="entry name" value="THIOL:DISULFIDE INTERCHANGE PROTEIN DSBE"/>
    <property type="match status" value="1"/>
</dbReference>
<dbReference type="InterPro" id="IPR013740">
    <property type="entry name" value="Redoxin"/>
</dbReference>
<sequence>MLESNKKLIYILPFVLFIAMTVLLYTGLGKDPTKLDSQLIGQPIPAFEKTLLLSPDKTISEKDVQGPALVNVFASWCPACYHEHPYLMQLTQSKTVKIYGLNYKDKREAGLKFINDLGNPYDLILFDDNGRLGVDLGVYGAPETFVINSDNKIVYRHVGIVNLDVWQTILKPKMFPEANEQQEQGAK</sequence>
<dbReference type="PROSITE" id="PS00194">
    <property type="entry name" value="THIOREDOXIN_1"/>
    <property type="match status" value="1"/>
</dbReference>
<dbReference type="InterPro" id="IPR036249">
    <property type="entry name" value="Thioredoxin-like_sf"/>
</dbReference>
<evidence type="ECO:0000256" key="5">
    <source>
        <dbReference type="ARBA" id="ARBA00023284"/>
    </source>
</evidence>
<organism evidence="8 9">
    <name type="scientific">Aliikangiella coralliicola</name>
    <dbReference type="NCBI Taxonomy" id="2592383"/>
    <lineage>
        <taxon>Bacteria</taxon>
        <taxon>Pseudomonadati</taxon>
        <taxon>Pseudomonadota</taxon>
        <taxon>Gammaproteobacteria</taxon>
        <taxon>Oceanospirillales</taxon>
        <taxon>Pleioneaceae</taxon>
        <taxon>Aliikangiella</taxon>
    </lineage>
</organism>
<dbReference type="RefSeq" id="WP_142932349.1">
    <property type="nucleotide sequence ID" value="NZ_ML660166.1"/>
</dbReference>
<dbReference type="GO" id="GO:0015036">
    <property type="term" value="F:disulfide oxidoreductase activity"/>
    <property type="evidence" value="ECO:0007669"/>
    <property type="project" value="InterPro"/>
</dbReference>
<evidence type="ECO:0000259" key="7">
    <source>
        <dbReference type="PROSITE" id="PS51352"/>
    </source>
</evidence>
<evidence type="ECO:0000256" key="4">
    <source>
        <dbReference type="ARBA" id="ARBA00023157"/>
    </source>
</evidence>
<dbReference type="Gene3D" id="3.40.30.10">
    <property type="entry name" value="Glutaredoxin"/>
    <property type="match status" value="1"/>
</dbReference>
<dbReference type="InterPro" id="IPR013766">
    <property type="entry name" value="Thioredoxin_domain"/>
</dbReference>
<dbReference type="InterPro" id="IPR004799">
    <property type="entry name" value="Periplasmic_diS_OxRdtase_DsbE"/>
</dbReference>
<reference evidence="8 9" key="1">
    <citation type="submission" date="2019-07" db="EMBL/GenBank/DDBJ databases">
        <title>Draft genome for Aliikangiella sp. M105.</title>
        <authorList>
            <person name="Wang G."/>
        </authorList>
    </citation>
    <scope>NUCLEOTIDE SEQUENCE [LARGE SCALE GENOMIC DNA]</scope>
    <source>
        <strain evidence="8 9">M105</strain>
    </source>
</reference>
<dbReference type="GO" id="GO:0017004">
    <property type="term" value="P:cytochrome complex assembly"/>
    <property type="evidence" value="ECO:0007669"/>
    <property type="project" value="UniProtKB-KW"/>
</dbReference>
<dbReference type="PANTHER" id="PTHR42852">
    <property type="entry name" value="THIOL:DISULFIDE INTERCHANGE PROTEIN DSBE"/>
    <property type="match status" value="1"/>
</dbReference>
<dbReference type="Pfam" id="PF08534">
    <property type="entry name" value="Redoxin"/>
    <property type="match status" value="1"/>
</dbReference>
<evidence type="ECO:0000256" key="6">
    <source>
        <dbReference type="SAM" id="Phobius"/>
    </source>
</evidence>
<comment type="caution">
    <text evidence="8">The sequence shown here is derived from an EMBL/GenBank/DDBJ whole genome shotgun (WGS) entry which is preliminary data.</text>
</comment>
<dbReference type="OrthoDB" id="9799347at2"/>